<feature type="region of interest" description="Disordered" evidence="2">
    <location>
        <begin position="308"/>
        <end position="358"/>
    </location>
</feature>
<accession>A0A6P6S141</accession>
<dbReference type="OrthoDB" id="384692at2759"/>
<name>A0A6P6S141_9EIME</name>
<dbReference type="RefSeq" id="XP_026193352.1">
    <property type="nucleotide sequence ID" value="XM_026337567.1"/>
</dbReference>
<feature type="coiled-coil region" evidence="1">
    <location>
        <begin position="384"/>
        <end position="442"/>
    </location>
</feature>
<evidence type="ECO:0000313" key="3">
    <source>
        <dbReference type="Proteomes" id="UP000515125"/>
    </source>
</evidence>
<dbReference type="GeneID" id="34623903"/>
<gene>
    <name evidence="4" type="primary">LOC34623903</name>
</gene>
<dbReference type="AlphaFoldDB" id="A0A6P6S141"/>
<keyword evidence="3" id="KW-1185">Reference proteome</keyword>
<sequence>MTSLQIQSFASLIDQLPIGVEDSDRIDRAANTSYSTSCSTGSDDALVADRARDLADVKAAASTPECGASSNTPTSAACADCRQPVVGCCPESQALPNGAVCGEHGVFTVMPYSSVGGESACMPLSDSHAAGLAADGCCAAAQAGLVGSPSFMALPRGDSSAQHPSDAAGVAVVPAAVGLRGSRLQDGCPLGDPMHVYLPYGQEESFGFTHAGGGPQDFSHHQHFAAANRMPRNGFAVDPSGTSPMWQGWFDRGLGEIFLLVCVDFAHLGPDRFVLCLEGETGQEQHVSIDRQELLLVAGAQLQQPQSQAEAEGAVKSGEECSRQASGSLTKGTAAGGGGLQSGGAPAGSNQEGPHMPRTAGELFASPPGDKWSQDVRKWQRHVCRELEIQKKRLQQREEACRKREEEFKLREDEARRQKMTIAALEGEVHKVTEEIQEILLQKEEGRLIVQREFLERKGRYVSRLQDLRPFLGTYFEDVLRGVTNCRTIGQLRGGEIAKAAKRVHSMSAAAPC</sequence>
<keyword evidence="1" id="KW-0175">Coiled coil</keyword>
<feature type="compositionally biased region" description="Gly residues" evidence="2">
    <location>
        <begin position="334"/>
        <end position="346"/>
    </location>
</feature>
<dbReference type="Proteomes" id="UP000515125">
    <property type="component" value="Unplaced"/>
</dbReference>
<protein>
    <submittedName>
        <fullName evidence="4">Uncharacterized protein LOC34623903</fullName>
    </submittedName>
</protein>
<dbReference type="CDD" id="cd22249">
    <property type="entry name" value="UDM1_RNF168_RNF169-like"/>
    <property type="match status" value="1"/>
</dbReference>
<organism evidence="3 4">
    <name type="scientific">Cyclospora cayetanensis</name>
    <dbReference type="NCBI Taxonomy" id="88456"/>
    <lineage>
        <taxon>Eukaryota</taxon>
        <taxon>Sar</taxon>
        <taxon>Alveolata</taxon>
        <taxon>Apicomplexa</taxon>
        <taxon>Conoidasida</taxon>
        <taxon>Coccidia</taxon>
        <taxon>Eucoccidiorida</taxon>
        <taxon>Eimeriorina</taxon>
        <taxon>Eimeriidae</taxon>
        <taxon>Cyclospora</taxon>
    </lineage>
</organism>
<evidence type="ECO:0000256" key="2">
    <source>
        <dbReference type="SAM" id="MobiDB-lite"/>
    </source>
</evidence>
<proteinExistence type="predicted"/>
<evidence type="ECO:0000313" key="4">
    <source>
        <dbReference type="RefSeq" id="XP_026193352.1"/>
    </source>
</evidence>
<evidence type="ECO:0000256" key="1">
    <source>
        <dbReference type="SAM" id="Coils"/>
    </source>
</evidence>
<reference evidence="4" key="1">
    <citation type="submission" date="2025-08" db="UniProtKB">
        <authorList>
            <consortium name="RefSeq"/>
        </authorList>
    </citation>
    <scope>IDENTIFICATION</scope>
</reference>